<dbReference type="RefSeq" id="XP_046070865.1">
    <property type="nucleotide sequence ID" value="XM_046216268.1"/>
</dbReference>
<protein>
    <submittedName>
        <fullName evidence="1">Uncharacterized protein</fullName>
    </submittedName>
</protein>
<reference evidence="1" key="1">
    <citation type="submission" date="2021-12" db="EMBL/GenBank/DDBJ databases">
        <title>Convergent genome expansion in fungi linked to evolution of root-endophyte symbiosis.</title>
        <authorList>
            <consortium name="DOE Joint Genome Institute"/>
            <person name="Ke Y.-H."/>
            <person name="Bonito G."/>
            <person name="Liao H.-L."/>
            <person name="Looney B."/>
            <person name="Rojas-Flechas A."/>
            <person name="Nash J."/>
            <person name="Hameed K."/>
            <person name="Schadt C."/>
            <person name="Martin F."/>
            <person name="Crous P.W."/>
            <person name="Miettinen O."/>
            <person name="Magnuson J.K."/>
            <person name="Labbe J."/>
            <person name="Jacobson D."/>
            <person name="Doktycz M.J."/>
            <person name="Veneault-Fourrey C."/>
            <person name="Kuo A."/>
            <person name="Mondo S."/>
            <person name="Calhoun S."/>
            <person name="Riley R."/>
            <person name="Ohm R."/>
            <person name="LaButti K."/>
            <person name="Andreopoulos B."/>
            <person name="Pangilinan J."/>
            <person name="Nolan M."/>
            <person name="Tritt A."/>
            <person name="Clum A."/>
            <person name="Lipzen A."/>
            <person name="Daum C."/>
            <person name="Barry K."/>
            <person name="Grigoriev I.V."/>
            <person name="Vilgalys R."/>
        </authorList>
    </citation>
    <scope>NUCLEOTIDE SEQUENCE</scope>
    <source>
        <strain evidence="1">PMI_201</strain>
    </source>
</reference>
<name>A0AAD4KQ80_9EURO</name>
<organism evidence="1 2">
    <name type="scientific">Talaromyces proteolyticus</name>
    <dbReference type="NCBI Taxonomy" id="1131652"/>
    <lineage>
        <taxon>Eukaryota</taxon>
        <taxon>Fungi</taxon>
        <taxon>Dikarya</taxon>
        <taxon>Ascomycota</taxon>
        <taxon>Pezizomycotina</taxon>
        <taxon>Eurotiomycetes</taxon>
        <taxon>Eurotiomycetidae</taxon>
        <taxon>Eurotiales</taxon>
        <taxon>Trichocomaceae</taxon>
        <taxon>Talaromyces</taxon>
        <taxon>Talaromyces sect. Bacilispori</taxon>
    </lineage>
</organism>
<proteinExistence type="predicted"/>
<gene>
    <name evidence="1" type="ORF">BGW36DRAFT_379901</name>
</gene>
<dbReference type="EMBL" id="JAJTJA010000007">
    <property type="protein sequence ID" value="KAH8695927.1"/>
    <property type="molecule type" value="Genomic_DNA"/>
</dbReference>
<evidence type="ECO:0000313" key="2">
    <source>
        <dbReference type="Proteomes" id="UP001201262"/>
    </source>
</evidence>
<dbReference type="GeneID" id="70246555"/>
<dbReference type="Proteomes" id="UP001201262">
    <property type="component" value="Unassembled WGS sequence"/>
</dbReference>
<sequence length="233" mass="27867">MIDQLLDFCKLYSLARSVRGRIKIFCPYKEWKEKYEQEERNGFAILQREKRLTDRKKQILSTIEQKEKPQIAGYQECDEQWKIGYFYELCDIDEKLAEVQRLEQFHQQAIYTLFSTKKNHTYHRDVMMARKCQYSFIPRRDKPYIWLKHQDACARSGGCCSRECGCCEKPLKVFPTTSSFLLRKKEVKLYGHCTSECGCCIKHIGTYTPHYLFKKSEDNRKKRQMECQVSSKK</sequence>
<keyword evidence="2" id="KW-1185">Reference proteome</keyword>
<evidence type="ECO:0000313" key="1">
    <source>
        <dbReference type="EMBL" id="KAH8695927.1"/>
    </source>
</evidence>
<dbReference type="AlphaFoldDB" id="A0AAD4KQ80"/>
<comment type="caution">
    <text evidence="1">The sequence shown here is derived from an EMBL/GenBank/DDBJ whole genome shotgun (WGS) entry which is preliminary data.</text>
</comment>
<accession>A0AAD4KQ80</accession>